<gene>
    <name evidence="2" type="ORF">EVOR1521_LOCUS27358</name>
</gene>
<organism evidence="2 3">
    <name type="scientific">Effrenium voratum</name>
    <dbReference type="NCBI Taxonomy" id="2562239"/>
    <lineage>
        <taxon>Eukaryota</taxon>
        <taxon>Sar</taxon>
        <taxon>Alveolata</taxon>
        <taxon>Dinophyceae</taxon>
        <taxon>Suessiales</taxon>
        <taxon>Symbiodiniaceae</taxon>
        <taxon>Effrenium</taxon>
    </lineage>
</organism>
<evidence type="ECO:0000313" key="2">
    <source>
        <dbReference type="EMBL" id="CAJ1405029.1"/>
    </source>
</evidence>
<protein>
    <submittedName>
        <fullName evidence="2">Uncharacterized protein</fullName>
    </submittedName>
</protein>
<accession>A0AA36JG37</accession>
<keyword evidence="1" id="KW-0175">Coiled coil</keyword>
<comment type="caution">
    <text evidence="2">The sequence shown here is derived from an EMBL/GenBank/DDBJ whole genome shotgun (WGS) entry which is preliminary data.</text>
</comment>
<dbReference type="AlphaFoldDB" id="A0AA36JG37"/>
<name>A0AA36JG37_9DINO</name>
<reference evidence="2" key="1">
    <citation type="submission" date="2023-08" db="EMBL/GenBank/DDBJ databases">
        <authorList>
            <person name="Chen Y."/>
            <person name="Shah S."/>
            <person name="Dougan E. K."/>
            <person name="Thang M."/>
            <person name="Chan C."/>
        </authorList>
    </citation>
    <scope>NUCLEOTIDE SEQUENCE</scope>
</reference>
<sequence>MRLMLKGMADEIVNTAGSRSFMPKRGLGGSQKRKQGALQRLQEAIGELSKEQRLRALEAIPERVKTALLSHMERGVRACKRAPGSGRPRAAAVHRKKGGWIAALTLVPHLKASTRCVKTQKQAVAMLGVLKRAQALAWRMVTDECHERESQGIVWALEEACRELPNSVEELSLSFCASVQTAWGRAAGSFSTSLDEALAQRALLLRSRRAAQGAQGARASEAACPESGADGRGLEAFRGAWLQVLQAPVRPRAGVFGRARPRPKALAEAQLVLEREVRRQAERRELSLRGRLQRAVRLVSDCLREEELRAARRKRQATKDYEAQLQEGRRKARQALRERKAERQTRWRWLKDPARTMEELLNFRNAVL</sequence>
<feature type="coiled-coil region" evidence="1">
    <location>
        <begin position="318"/>
        <end position="345"/>
    </location>
</feature>
<proteinExistence type="predicted"/>
<evidence type="ECO:0000313" key="3">
    <source>
        <dbReference type="Proteomes" id="UP001178507"/>
    </source>
</evidence>
<evidence type="ECO:0000256" key="1">
    <source>
        <dbReference type="SAM" id="Coils"/>
    </source>
</evidence>
<dbReference type="Proteomes" id="UP001178507">
    <property type="component" value="Unassembled WGS sequence"/>
</dbReference>
<keyword evidence="3" id="KW-1185">Reference proteome</keyword>
<dbReference type="EMBL" id="CAUJNA010003567">
    <property type="protein sequence ID" value="CAJ1405029.1"/>
    <property type="molecule type" value="Genomic_DNA"/>
</dbReference>